<proteinExistence type="predicted"/>
<reference evidence="1 2" key="1">
    <citation type="journal article" date="2022" name="DNA Res.">
        <title>Chromosomal-level genome assembly of the orchid tree Bauhinia variegata (Leguminosae; Cercidoideae) supports the allotetraploid origin hypothesis of Bauhinia.</title>
        <authorList>
            <person name="Zhong Y."/>
            <person name="Chen Y."/>
            <person name="Zheng D."/>
            <person name="Pang J."/>
            <person name="Liu Y."/>
            <person name="Luo S."/>
            <person name="Meng S."/>
            <person name="Qian L."/>
            <person name="Wei D."/>
            <person name="Dai S."/>
            <person name="Zhou R."/>
        </authorList>
    </citation>
    <scope>NUCLEOTIDE SEQUENCE [LARGE SCALE GENOMIC DNA]</scope>
    <source>
        <strain evidence="1">BV-YZ2020</strain>
    </source>
</reference>
<gene>
    <name evidence="1" type="ORF">L6164_032984</name>
</gene>
<organism evidence="1 2">
    <name type="scientific">Bauhinia variegata</name>
    <name type="common">Purple orchid tree</name>
    <name type="synonym">Phanera variegata</name>
    <dbReference type="NCBI Taxonomy" id="167791"/>
    <lineage>
        <taxon>Eukaryota</taxon>
        <taxon>Viridiplantae</taxon>
        <taxon>Streptophyta</taxon>
        <taxon>Embryophyta</taxon>
        <taxon>Tracheophyta</taxon>
        <taxon>Spermatophyta</taxon>
        <taxon>Magnoliopsida</taxon>
        <taxon>eudicotyledons</taxon>
        <taxon>Gunneridae</taxon>
        <taxon>Pentapetalae</taxon>
        <taxon>rosids</taxon>
        <taxon>fabids</taxon>
        <taxon>Fabales</taxon>
        <taxon>Fabaceae</taxon>
        <taxon>Cercidoideae</taxon>
        <taxon>Cercideae</taxon>
        <taxon>Bauhiniinae</taxon>
        <taxon>Bauhinia</taxon>
    </lineage>
</organism>
<comment type="caution">
    <text evidence="1">The sequence shown here is derived from an EMBL/GenBank/DDBJ whole genome shotgun (WGS) entry which is preliminary data.</text>
</comment>
<evidence type="ECO:0000313" key="2">
    <source>
        <dbReference type="Proteomes" id="UP000828941"/>
    </source>
</evidence>
<evidence type="ECO:0000313" key="1">
    <source>
        <dbReference type="EMBL" id="KAI4299532.1"/>
    </source>
</evidence>
<keyword evidence="2" id="KW-1185">Reference proteome</keyword>
<accession>A0ACB9KQJ3</accession>
<sequence>MEKESQYLMWVKRKQLKSNLQVPVNGGYHNNSSWEERAFAEDAARILGGCMWPPRSYSCSFCKREFRSAQALGGHMNVHRRDRARLKESFGPRNESTQFSAEICSQKLDSCLNPNSASALSALSRHEICGLQIVSSHSSTTSWGQHKGPPCTLKSDSVGGKLMCISDSERSEEDFKGLACNNDVETNLSVGMSWLFGPKFPSGSCGDEAMISCKRAKTAVSSLPVFLKPGMEDLDLELRLGKTQKVK</sequence>
<name>A0ACB9KQJ3_BAUVA</name>
<protein>
    <submittedName>
        <fullName evidence="1">Uncharacterized protein</fullName>
    </submittedName>
</protein>
<dbReference type="EMBL" id="CM039438">
    <property type="protein sequence ID" value="KAI4299532.1"/>
    <property type="molecule type" value="Genomic_DNA"/>
</dbReference>
<dbReference type="Proteomes" id="UP000828941">
    <property type="component" value="Chromosome 13"/>
</dbReference>